<dbReference type="RefSeq" id="WP_045296116.1">
    <property type="nucleotide sequence ID" value="NZ_JYJA01000012.1"/>
</dbReference>
<organism evidence="1 2">
    <name type="scientific">Microbacterium trichothecenolyticum</name>
    <name type="common">Aureobacterium trichothecenolyticum</name>
    <dbReference type="NCBI Taxonomy" id="69370"/>
    <lineage>
        <taxon>Bacteria</taxon>
        <taxon>Bacillati</taxon>
        <taxon>Actinomycetota</taxon>
        <taxon>Actinomycetes</taxon>
        <taxon>Micrococcales</taxon>
        <taxon>Microbacteriaceae</taxon>
        <taxon>Microbacterium</taxon>
    </lineage>
</organism>
<dbReference type="EMBL" id="JYJA01000012">
    <property type="protein sequence ID" value="KJL45714.1"/>
    <property type="molecule type" value="Genomic_DNA"/>
</dbReference>
<keyword evidence="2" id="KW-1185">Reference proteome</keyword>
<name>A0A0M2HMP6_MICTR</name>
<evidence type="ECO:0000313" key="2">
    <source>
        <dbReference type="Proteomes" id="UP000034098"/>
    </source>
</evidence>
<protein>
    <recommendedName>
        <fullName evidence="3">HNH endonuclease</fullName>
    </recommendedName>
</protein>
<dbReference type="Proteomes" id="UP000034098">
    <property type="component" value="Unassembled WGS sequence"/>
</dbReference>
<accession>A0A0M2HMP6</accession>
<comment type="caution">
    <text evidence="1">The sequence shown here is derived from an EMBL/GenBank/DDBJ whole genome shotgun (WGS) entry which is preliminary data.</text>
</comment>
<evidence type="ECO:0008006" key="3">
    <source>
        <dbReference type="Google" id="ProtNLM"/>
    </source>
</evidence>
<reference evidence="1 2" key="1">
    <citation type="submission" date="2015-02" db="EMBL/GenBank/DDBJ databases">
        <title>Draft genome sequences of ten Microbacterium spp. with emphasis on heavy metal contaminated environments.</title>
        <authorList>
            <person name="Corretto E."/>
        </authorList>
    </citation>
    <scope>NUCLEOTIDE SEQUENCE [LARGE SCALE GENOMIC DNA]</scope>
    <source>
        <strain evidence="1 2">DSM 8608</strain>
    </source>
</reference>
<sequence>MSNRRRPALFNLYRNEFLRSKAWFARRDRWFTHHTTTGQPLTCAGCGRAATRSQLELHHLDYRGVRLHNGAWNADEPDEDLVPMHPYCHDLLHRLIDRDAVLSRNRTRRTASHLALARLRQKLQPDHGSAA</sequence>
<proteinExistence type="predicted"/>
<gene>
    <name evidence="1" type="ORF">RS82_00076</name>
</gene>
<dbReference type="AlphaFoldDB" id="A0A0M2HMP6"/>
<dbReference type="PATRIC" id="fig|69370.6.peg.79"/>
<dbReference type="OrthoDB" id="3216707at2"/>
<evidence type="ECO:0000313" key="1">
    <source>
        <dbReference type="EMBL" id="KJL45714.1"/>
    </source>
</evidence>